<gene>
    <name evidence="2" type="ORF">EV213_108166</name>
</gene>
<keyword evidence="3" id="KW-1185">Reference proteome</keyword>
<evidence type="ECO:0000256" key="1">
    <source>
        <dbReference type="SAM" id="Phobius"/>
    </source>
</evidence>
<keyword evidence="1" id="KW-1133">Transmembrane helix</keyword>
<keyword evidence="1" id="KW-0472">Membrane</keyword>
<name>A0A4R6U829_9BACI</name>
<dbReference type="RefSeq" id="WP_133580643.1">
    <property type="nucleotide sequence ID" value="NZ_SNYJ01000008.1"/>
</dbReference>
<dbReference type="EMBL" id="SNYJ01000008">
    <property type="protein sequence ID" value="TDQ39214.1"/>
    <property type="molecule type" value="Genomic_DNA"/>
</dbReference>
<keyword evidence="1" id="KW-0812">Transmembrane</keyword>
<evidence type="ECO:0000313" key="3">
    <source>
        <dbReference type="Proteomes" id="UP000295632"/>
    </source>
</evidence>
<dbReference type="Proteomes" id="UP000295632">
    <property type="component" value="Unassembled WGS sequence"/>
</dbReference>
<feature type="transmembrane region" description="Helical" evidence="1">
    <location>
        <begin position="9"/>
        <end position="30"/>
    </location>
</feature>
<feature type="transmembrane region" description="Helical" evidence="1">
    <location>
        <begin position="42"/>
        <end position="60"/>
    </location>
</feature>
<protein>
    <submittedName>
        <fullName evidence="2">Uncharacterized protein</fullName>
    </submittedName>
</protein>
<comment type="caution">
    <text evidence="2">The sequence shown here is derived from an EMBL/GenBank/DDBJ whole genome shotgun (WGS) entry which is preliminary data.</text>
</comment>
<organism evidence="2 3">
    <name type="scientific">Aureibacillus halotolerans</name>
    <dbReference type="NCBI Taxonomy" id="1508390"/>
    <lineage>
        <taxon>Bacteria</taxon>
        <taxon>Bacillati</taxon>
        <taxon>Bacillota</taxon>
        <taxon>Bacilli</taxon>
        <taxon>Bacillales</taxon>
        <taxon>Bacillaceae</taxon>
        <taxon>Aureibacillus</taxon>
    </lineage>
</organism>
<reference evidence="2 3" key="1">
    <citation type="submission" date="2019-03" db="EMBL/GenBank/DDBJ databases">
        <title>Genomic Encyclopedia of Type Strains, Phase IV (KMG-IV): sequencing the most valuable type-strain genomes for metagenomic binning, comparative biology and taxonomic classification.</title>
        <authorList>
            <person name="Goeker M."/>
        </authorList>
    </citation>
    <scope>NUCLEOTIDE SEQUENCE [LARGE SCALE GENOMIC DNA]</scope>
    <source>
        <strain evidence="2 3">DSM 28697</strain>
    </source>
</reference>
<proteinExistence type="predicted"/>
<dbReference type="AlphaFoldDB" id="A0A4R6U829"/>
<evidence type="ECO:0000313" key="2">
    <source>
        <dbReference type="EMBL" id="TDQ39214.1"/>
    </source>
</evidence>
<accession>A0A4R6U829</accession>
<sequence>MKNKTNRLLLYCLTFGLSVFVLFHHTVLYFTEGASNFNRLLMVYGLFASSFSYVGILFNIKGVDDKDAD</sequence>